<dbReference type="CDD" id="cd01076">
    <property type="entry name" value="NAD_bind_1_Glu_DH"/>
    <property type="match status" value="1"/>
</dbReference>
<feature type="active site" description="Proton donor" evidence="5">
    <location>
        <position position="120"/>
    </location>
</feature>
<dbReference type="InterPro" id="IPR014362">
    <property type="entry name" value="Glu_DH"/>
</dbReference>
<evidence type="ECO:0000256" key="7">
    <source>
        <dbReference type="RuleBase" id="RU004417"/>
    </source>
</evidence>
<comment type="similarity">
    <text evidence="1 4 7">Belongs to the Glu/Leu/Phe/Val dehydrogenases family.</text>
</comment>
<dbReference type="InterPro" id="IPR006095">
    <property type="entry name" value="Glu/Leu/Phe/Val/Trp_DH"/>
</dbReference>
<dbReference type="PROSITE" id="PS00074">
    <property type="entry name" value="GLFV_DEHYDROGENASE"/>
    <property type="match status" value="1"/>
</dbReference>
<dbReference type="PANTHER" id="PTHR11606:SF13">
    <property type="entry name" value="GLUTAMATE DEHYDROGENASE 1, MITOCHONDRIAL"/>
    <property type="match status" value="1"/>
</dbReference>
<dbReference type="InterPro" id="IPR036291">
    <property type="entry name" value="NAD(P)-bd_dom_sf"/>
</dbReference>
<dbReference type="GO" id="GO:0006538">
    <property type="term" value="P:L-glutamate catabolic process"/>
    <property type="evidence" value="ECO:0007669"/>
    <property type="project" value="TreeGrafter"/>
</dbReference>
<comment type="caution">
    <text evidence="9">The sequence shown here is derived from an EMBL/GenBank/DDBJ whole genome shotgun (WGS) entry which is preliminary data.</text>
</comment>
<evidence type="ECO:0000256" key="2">
    <source>
        <dbReference type="ARBA" id="ARBA00012896"/>
    </source>
</evidence>
<dbReference type="SUPFAM" id="SSF53223">
    <property type="entry name" value="Aminoacid dehydrogenase-like, N-terminal domain"/>
    <property type="match status" value="1"/>
</dbReference>
<dbReference type="Pfam" id="PF00208">
    <property type="entry name" value="ELFV_dehydrog"/>
    <property type="match status" value="1"/>
</dbReference>
<gene>
    <name evidence="9" type="ORF">E4665_09335</name>
</gene>
<dbReference type="SMART" id="SM00839">
    <property type="entry name" value="ELFV_dehydrog"/>
    <property type="match status" value="1"/>
</dbReference>
<dbReference type="Gene3D" id="3.40.50.10860">
    <property type="entry name" value="Leucine Dehydrogenase, chain A, domain 1"/>
    <property type="match status" value="1"/>
</dbReference>
<feature type="domain" description="Glutamate/phenylalanine/leucine/valine/L-tryptophan dehydrogenase C-terminal" evidence="8">
    <location>
        <begin position="202"/>
        <end position="426"/>
    </location>
</feature>
<dbReference type="GO" id="GO:0004352">
    <property type="term" value="F:glutamate dehydrogenase (NAD+) activity"/>
    <property type="evidence" value="ECO:0007669"/>
    <property type="project" value="TreeGrafter"/>
</dbReference>
<dbReference type="AlphaFoldDB" id="A0A4Z0GP86"/>
<dbReference type="Pfam" id="PF02812">
    <property type="entry name" value="ELFV_dehydrog_N"/>
    <property type="match status" value="1"/>
</dbReference>
<dbReference type="PRINTS" id="PR00082">
    <property type="entry name" value="GLFDHDRGNASE"/>
</dbReference>
<keyword evidence="10" id="KW-1185">Reference proteome</keyword>
<accession>A0A4Z0GP86</accession>
<reference evidence="9 10" key="1">
    <citation type="journal article" date="2015" name="Int. J. Syst. Evol. Microbiol.">
        <title>Sporolactobacillus shoreae sp. nov. and Sporolactobacillus spathodeae sp. nov., two spore-forming lactic acid bacteria isolated from tree barks in Thailand.</title>
        <authorList>
            <person name="Thamacharoensuk T."/>
            <person name="Kitahara M."/>
            <person name="Ohkuma M."/>
            <person name="Thongchul N."/>
            <person name="Tanasupawat S."/>
        </authorList>
    </citation>
    <scope>NUCLEOTIDE SEQUENCE [LARGE SCALE GENOMIC DNA]</scope>
    <source>
        <strain evidence="9 10">BK92</strain>
    </source>
</reference>
<dbReference type="InterPro" id="IPR033524">
    <property type="entry name" value="Glu/Leu/Phe/Val_DH_AS"/>
</dbReference>
<dbReference type="Proteomes" id="UP000298347">
    <property type="component" value="Unassembled WGS sequence"/>
</dbReference>
<evidence type="ECO:0000256" key="1">
    <source>
        <dbReference type="ARBA" id="ARBA00006382"/>
    </source>
</evidence>
<dbReference type="PIRSF" id="PIRSF000185">
    <property type="entry name" value="Glu_DH"/>
    <property type="match status" value="1"/>
</dbReference>
<name>A0A4Z0GP86_9BACL</name>
<dbReference type="EMBL" id="SRJD01000009">
    <property type="protein sequence ID" value="TGA98143.1"/>
    <property type="molecule type" value="Genomic_DNA"/>
</dbReference>
<evidence type="ECO:0000256" key="4">
    <source>
        <dbReference type="PIRNR" id="PIRNR000185"/>
    </source>
</evidence>
<dbReference type="InterPro" id="IPR046346">
    <property type="entry name" value="Aminoacid_DH-like_N_sf"/>
</dbReference>
<evidence type="ECO:0000256" key="6">
    <source>
        <dbReference type="PIRSR" id="PIRSR000185-3"/>
    </source>
</evidence>
<dbReference type="InterPro" id="IPR033922">
    <property type="entry name" value="NAD_bind_Glu_DH"/>
</dbReference>
<dbReference type="SUPFAM" id="SSF51735">
    <property type="entry name" value="NAD(P)-binding Rossmann-fold domains"/>
    <property type="match status" value="1"/>
</dbReference>
<evidence type="ECO:0000256" key="5">
    <source>
        <dbReference type="PIRSR" id="PIRSR000185-1"/>
    </source>
</evidence>
<protein>
    <recommendedName>
        <fullName evidence="2 4">Glutamate dehydrogenase</fullName>
    </recommendedName>
</protein>
<feature type="site" description="Important for catalysis" evidence="6">
    <location>
        <position position="160"/>
    </location>
</feature>
<evidence type="ECO:0000313" key="9">
    <source>
        <dbReference type="EMBL" id="TGA98143.1"/>
    </source>
</evidence>
<keyword evidence="3 4" id="KW-0560">Oxidoreductase</keyword>
<proteinExistence type="inferred from homology"/>
<dbReference type="PANTHER" id="PTHR11606">
    <property type="entry name" value="GLUTAMATE DEHYDROGENASE"/>
    <property type="match status" value="1"/>
</dbReference>
<organism evidence="9 10">
    <name type="scientific">Sporolactobacillus shoreae</name>
    <dbReference type="NCBI Taxonomy" id="1465501"/>
    <lineage>
        <taxon>Bacteria</taxon>
        <taxon>Bacillati</taxon>
        <taxon>Bacillota</taxon>
        <taxon>Bacilli</taxon>
        <taxon>Bacillales</taxon>
        <taxon>Sporolactobacillaceae</taxon>
        <taxon>Sporolactobacillus</taxon>
    </lineage>
</organism>
<dbReference type="Gene3D" id="3.40.50.720">
    <property type="entry name" value="NAD(P)-binding Rossmann-like Domain"/>
    <property type="match status" value="1"/>
</dbReference>
<evidence type="ECO:0000256" key="3">
    <source>
        <dbReference type="ARBA" id="ARBA00023002"/>
    </source>
</evidence>
<dbReference type="OrthoDB" id="9803297at2"/>
<evidence type="ECO:0000313" key="10">
    <source>
        <dbReference type="Proteomes" id="UP000298347"/>
    </source>
</evidence>
<dbReference type="InterPro" id="IPR006096">
    <property type="entry name" value="Glu/Leu/Phe/Val/Trp_DH_C"/>
</dbReference>
<sequence length="428" mass="47306">MIFLASESFKTDGDIIPREKLLHYVQAVVRSSLTELGYAQDLIRYLEEPQRILKVKIPVKLDQTGTRVFTGYRVQYNDAPGPTKGGVLFHPDIEVDKLQAMSMWNGIKSSVLNLPFGGAKGGIICDPRELSFREMEGLARGYIREISPIIGPDKDIPAMDASSNSQVMAWMMDEFSRIHPEGLSTFFTGKPLIFGGLAKRDSAIADGITVVVKEAARLKKINLNHAQIIIQGFGSAGSLIAKSLSRSGIRIVGISDAYGGLYAPEGLDIDELLDSRDSFGTVTKLFEQTITNQELLEKPCDLLILAAIENQITDKNEENIKAKIVIEGTGRAVSEHAAESMTARDILLVPEILAGAGDVAVSYLEWVQHLQGNIWTNEEVDRRFHQIIGAAFQSVAETAEERNMTMRRAAYLNGIQRLAEKVRFRGWI</sequence>
<evidence type="ECO:0000259" key="8">
    <source>
        <dbReference type="SMART" id="SM00839"/>
    </source>
</evidence>
<dbReference type="InterPro" id="IPR006097">
    <property type="entry name" value="Glu/Leu/Phe/Val/Trp_DH_dimer"/>
</dbReference>